<dbReference type="EC" id="1.8.4.11" evidence="2"/>
<evidence type="ECO:0000313" key="7">
    <source>
        <dbReference type="Proteomes" id="UP000504607"/>
    </source>
</evidence>
<keyword evidence="3" id="KW-0560">Oxidoreductase</keyword>
<evidence type="ECO:0000256" key="2">
    <source>
        <dbReference type="ARBA" id="ARBA00012502"/>
    </source>
</evidence>
<dbReference type="GO" id="GO:0008113">
    <property type="term" value="F:peptide-methionine (S)-S-oxide reductase activity"/>
    <property type="evidence" value="ECO:0007669"/>
    <property type="project" value="UniProtKB-EC"/>
</dbReference>
<dbReference type="PANTHER" id="PTHR42799">
    <property type="entry name" value="MITOCHONDRIAL PEPTIDE METHIONINE SULFOXIDE REDUCTASE"/>
    <property type="match status" value="1"/>
</dbReference>
<keyword evidence="7" id="KW-1185">Reference proteome</keyword>
<dbReference type="InterPro" id="IPR036509">
    <property type="entry name" value="Met_Sox_Rdtase_MsrA_sf"/>
</dbReference>
<dbReference type="HAMAP" id="MF_01401">
    <property type="entry name" value="MsrA"/>
    <property type="match status" value="1"/>
</dbReference>
<evidence type="ECO:0000313" key="8">
    <source>
        <dbReference type="RefSeq" id="XP_010916438.1"/>
    </source>
</evidence>
<dbReference type="GO" id="GO:0034599">
    <property type="term" value="P:cellular response to oxidative stress"/>
    <property type="evidence" value="ECO:0007669"/>
    <property type="project" value="TreeGrafter"/>
</dbReference>
<evidence type="ECO:0000259" key="6">
    <source>
        <dbReference type="Pfam" id="PF01625"/>
    </source>
</evidence>
<evidence type="ECO:0000256" key="4">
    <source>
        <dbReference type="ARBA" id="ARBA00030273"/>
    </source>
</evidence>
<sequence length="259" mass="29732">MMVYKLLPKSNTQIDDDFSFQPETISNELPPQEFLKEAIFAAGSFWELETAFGRVDGVVRTAVGYYGGNHVKPSYKEVLDGSTGHTEAVKVIYDTRNTSYKSLCKVFWASHDPTKKEYLKFGVNTHHRSAIFYENEEEKKQAQQSKVKQQMKLNRRIVTKILPCHSNTVSGFYLAESHHQKYYLQRYHIRLCESLNLRSAEQFADSHLACKLNGILGDDVKTAVEGLKRFAGRYQLPHETKFVMETSIQELGVKHALEE</sequence>
<comment type="similarity">
    <text evidence="1">Belongs to the MsrA Met sulfoxide reductase family.</text>
</comment>
<gene>
    <name evidence="8" type="primary">LOC105041254</name>
</gene>
<protein>
    <recommendedName>
        <fullName evidence="2">peptide-methionine (S)-S-oxide reductase</fullName>
        <ecNumber evidence="2">1.8.4.11</ecNumber>
    </recommendedName>
    <alternativeName>
        <fullName evidence="5">Peptide-methionine (S)-S-oxide reductase</fullName>
    </alternativeName>
    <alternativeName>
        <fullName evidence="4">Protein-methionine-S-oxide reductase</fullName>
    </alternativeName>
</protein>
<dbReference type="AlphaFoldDB" id="A0A6I9QWF2"/>
<dbReference type="GO" id="GO:0005737">
    <property type="term" value="C:cytoplasm"/>
    <property type="evidence" value="ECO:0007669"/>
    <property type="project" value="TreeGrafter"/>
</dbReference>
<proteinExistence type="inferred from homology"/>
<name>A0A6I9QWF2_ELAGV</name>
<dbReference type="InParanoid" id="A0A6I9QWF2"/>
<dbReference type="GeneID" id="105041254"/>
<dbReference type="InterPro" id="IPR050162">
    <property type="entry name" value="MsrA_MetSO_reductase"/>
</dbReference>
<organism evidence="7 8">
    <name type="scientific">Elaeis guineensis var. tenera</name>
    <name type="common">Oil palm</name>
    <dbReference type="NCBI Taxonomy" id="51953"/>
    <lineage>
        <taxon>Eukaryota</taxon>
        <taxon>Viridiplantae</taxon>
        <taxon>Streptophyta</taxon>
        <taxon>Embryophyta</taxon>
        <taxon>Tracheophyta</taxon>
        <taxon>Spermatophyta</taxon>
        <taxon>Magnoliopsida</taxon>
        <taxon>Liliopsida</taxon>
        <taxon>Arecaceae</taxon>
        <taxon>Arecoideae</taxon>
        <taxon>Cocoseae</taxon>
        <taxon>Elaeidinae</taxon>
        <taxon>Elaeis</taxon>
    </lineage>
</organism>
<dbReference type="OrthoDB" id="77405at2759"/>
<feature type="domain" description="Peptide methionine sulphoxide reductase MsrA" evidence="6">
    <location>
        <begin position="37"/>
        <end position="186"/>
    </location>
</feature>
<accession>A0A6I9QWF2</accession>
<dbReference type="Pfam" id="PF01625">
    <property type="entry name" value="PMSR"/>
    <property type="match status" value="1"/>
</dbReference>
<dbReference type="SUPFAM" id="SSF55068">
    <property type="entry name" value="Peptide methionine sulfoxide reductase"/>
    <property type="match status" value="1"/>
</dbReference>
<reference evidence="8" key="1">
    <citation type="submission" date="2025-08" db="UniProtKB">
        <authorList>
            <consortium name="RefSeq"/>
        </authorList>
    </citation>
    <scope>IDENTIFICATION</scope>
</reference>
<evidence type="ECO:0000256" key="1">
    <source>
        <dbReference type="ARBA" id="ARBA00005591"/>
    </source>
</evidence>
<dbReference type="PANTHER" id="PTHR42799:SF26">
    <property type="entry name" value="PEPTIDE-METHIONINE (S)-S-OXIDE REDUCTASE"/>
    <property type="match status" value="1"/>
</dbReference>
<dbReference type="Proteomes" id="UP000504607">
    <property type="component" value="Chromosome 3"/>
</dbReference>
<dbReference type="KEGG" id="egu:105041254"/>
<evidence type="ECO:0000256" key="5">
    <source>
        <dbReference type="ARBA" id="ARBA00030643"/>
    </source>
</evidence>
<dbReference type="InterPro" id="IPR002569">
    <property type="entry name" value="Met_Sox_Rdtase_MsrA_dom"/>
</dbReference>
<evidence type="ECO:0000256" key="3">
    <source>
        <dbReference type="ARBA" id="ARBA00023002"/>
    </source>
</evidence>
<dbReference type="Gene3D" id="3.30.1060.10">
    <property type="entry name" value="Peptide methionine sulphoxide reductase MsrA"/>
    <property type="match status" value="1"/>
</dbReference>
<dbReference type="NCBIfam" id="TIGR00401">
    <property type="entry name" value="msrA"/>
    <property type="match status" value="1"/>
</dbReference>
<dbReference type="RefSeq" id="XP_010916438.1">
    <property type="nucleotide sequence ID" value="XM_010918136.2"/>
</dbReference>